<dbReference type="AlphaFoldDB" id="A0AAQ4EIH2"/>
<evidence type="ECO:0000313" key="2">
    <source>
        <dbReference type="EMBL" id="KAK8774448.1"/>
    </source>
</evidence>
<organism evidence="2 3">
    <name type="scientific">Amblyomma americanum</name>
    <name type="common">Lone star tick</name>
    <dbReference type="NCBI Taxonomy" id="6943"/>
    <lineage>
        <taxon>Eukaryota</taxon>
        <taxon>Metazoa</taxon>
        <taxon>Ecdysozoa</taxon>
        <taxon>Arthropoda</taxon>
        <taxon>Chelicerata</taxon>
        <taxon>Arachnida</taxon>
        <taxon>Acari</taxon>
        <taxon>Parasitiformes</taxon>
        <taxon>Ixodida</taxon>
        <taxon>Ixodoidea</taxon>
        <taxon>Ixodidae</taxon>
        <taxon>Amblyomminae</taxon>
        <taxon>Amblyomma</taxon>
    </lineage>
</organism>
<gene>
    <name evidence="2" type="ORF">V5799_011019</name>
</gene>
<dbReference type="EMBL" id="JARKHS020015396">
    <property type="protein sequence ID" value="KAK8774448.1"/>
    <property type="molecule type" value="Genomic_DNA"/>
</dbReference>
<reference evidence="2 3" key="1">
    <citation type="journal article" date="2023" name="Arcadia Sci">
        <title>De novo assembly of a long-read Amblyomma americanum tick genome.</title>
        <authorList>
            <person name="Chou S."/>
            <person name="Poskanzer K.E."/>
            <person name="Rollins M."/>
            <person name="Thuy-Boun P.S."/>
        </authorList>
    </citation>
    <scope>NUCLEOTIDE SEQUENCE [LARGE SCALE GENOMIC DNA]</scope>
    <source>
        <strain evidence="2">F_SG_1</strain>
        <tissue evidence="2">Salivary glands</tissue>
    </source>
</reference>
<evidence type="ECO:0000313" key="3">
    <source>
        <dbReference type="Proteomes" id="UP001321473"/>
    </source>
</evidence>
<keyword evidence="3" id="KW-1185">Reference proteome</keyword>
<dbReference type="SUPFAM" id="SSF51445">
    <property type="entry name" value="(Trans)glycosidases"/>
    <property type="match status" value="1"/>
</dbReference>
<comment type="caution">
    <text evidence="2">The sequence shown here is derived from an EMBL/GenBank/DDBJ whole genome shotgun (WGS) entry which is preliminary data.</text>
</comment>
<protein>
    <submittedName>
        <fullName evidence="2">Uncharacterized protein</fullName>
    </submittedName>
</protein>
<sequence>MSGESALAFLQKIYAPRSILTTGLSHGAAAAIFAGLSLLGVCGIAGLLTVIARDSKEVLVGETMATAVNRSTLPVSRLRDGAVPELPAHENHLQVPHKHAASLSADKLQVAARKHGRRPSSRKNASTKHGFSSNSGAFHEARRTPGNVGADEAMLLDHNETTELDKDALVFVRDEGYYDDVAKGFNVTGKVDDERALEGSSDAPRQNLSLRKASTFILNSSLSSSSKVLAWSTSSLRGRTAIADSATPLSISSPTPRNETTAAKASNSPAVTTTANITKSLVEESDARGLLADEEAEGGAAAASLVARLSPWLLFCFYDDRSSIRSPGFSMYDFPAQLCTDMAYCCADVNSRGQVVVNKQLRQFFNVVGKQFLPGRHLFVTLGGHRVLVHHLDAALTNTARFATELSEEVQDLGAGGLAIYLEDVEMLKHAFRVHDLIMAVRGVSVAVVLPRDLRQQVRYYHTEIYANTKDMVVISPPSQGYGSDSRQQFATCPHPRRSVHEGSSLEFIYQLSKTLLSSMADGADYASGAAAAEDEHSAPRYLIGISFGGLKFQLKNRSHHDVGSPGTFVRRVPYREICKQPWRHWYDNMSECYVAWDGERSWMSSLGPRSVGFARELANGLAVFDVDFDDHSGECGNKFPLLKALRAALLAQRSRKTA</sequence>
<proteinExistence type="predicted"/>
<feature type="compositionally biased region" description="Basic residues" evidence="1">
    <location>
        <begin position="112"/>
        <end position="121"/>
    </location>
</feature>
<dbReference type="Proteomes" id="UP001321473">
    <property type="component" value="Unassembled WGS sequence"/>
</dbReference>
<name>A0AAQ4EIH2_AMBAM</name>
<feature type="region of interest" description="Disordered" evidence="1">
    <location>
        <begin position="247"/>
        <end position="269"/>
    </location>
</feature>
<feature type="compositionally biased region" description="Polar residues" evidence="1">
    <location>
        <begin position="122"/>
        <end position="136"/>
    </location>
</feature>
<accession>A0AAQ4EIH2</accession>
<evidence type="ECO:0000256" key="1">
    <source>
        <dbReference type="SAM" id="MobiDB-lite"/>
    </source>
</evidence>
<feature type="region of interest" description="Disordered" evidence="1">
    <location>
        <begin position="108"/>
        <end position="144"/>
    </location>
</feature>
<dbReference type="InterPro" id="IPR017853">
    <property type="entry name" value="GH"/>
</dbReference>